<dbReference type="Proteomes" id="UP000019678">
    <property type="component" value="Unassembled WGS sequence"/>
</dbReference>
<protein>
    <recommendedName>
        <fullName evidence="2">DUF2169 domain-containing protein</fullName>
    </recommendedName>
</protein>
<dbReference type="AlphaFoldDB" id="A0A017T284"/>
<name>A0A017T284_9BACT</name>
<feature type="domain" description="DUF2169" evidence="2">
    <location>
        <begin position="21"/>
        <end position="297"/>
    </location>
</feature>
<organism evidence="3 4">
    <name type="scientific">Chondromyces apiculatus DSM 436</name>
    <dbReference type="NCBI Taxonomy" id="1192034"/>
    <lineage>
        <taxon>Bacteria</taxon>
        <taxon>Pseudomonadati</taxon>
        <taxon>Myxococcota</taxon>
        <taxon>Polyangia</taxon>
        <taxon>Polyangiales</taxon>
        <taxon>Polyangiaceae</taxon>
        <taxon>Chondromyces</taxon>
    </lineage>
</organism>
<dbReference type="STRING" id="1192034.CAP_6681"/>
<sequence>MEVISACPLQVASVRWQPRRGNTALTVVCKATYRLAPHLSPLAEEQEAPTPEDRHWDGNPARSLVAPSDLIPFKLRPEVLVVGHAFAPGGRPVHSLLAWLQVGEVRKGVEVWGDRAFSPEGQLSETAQFTAMSLCWEKAAGGPGTSNPPGMPFEAPDWRGVVPVPNLQPRGSHVAWPEDRFPPIGFGPLAPDCPTRAERSPRGWAIARWSEAPLPEGLDAGCFNAALPDQHLEALQPDQEILLDNLHREHARLATRLAKVIPRAVAERADGAHEELPLVADTLWIDTDRGVCTLVWRGNIWLRHAQEAGQVVVRAEGAGVEAWVATHREARRGKIQPNADEEDTLWRTPPRAGVTILLGAEQDTRAHAGGEHVARTASAPLEGPSSTPVLPFRAATQLPASDQAVASVPSVASATEERPRWALSAASPGQTVSAPLLVPGTRVLPFQSPLERPPDPDRSVLAAATSSAATVPLRALPVPLSPAAPEMPPALLFPAPSPAPPPATQAAPAFPTLPAAAPPPDPEHVSLERCATVAASLARRRPERSSILEEHGLTPAAWAAVEAHWAAAIKRETTCGKTALLKRFDEAYVAQLEKERGPLLVTDYARLVIGSERGNVGEILAELTLPREALMRIERLWLDRTLEDVELSRQVRRAVNEAREV</sequence>
<evidence type="ECO:0000313" key="4">
    <source>
        <dbReference type="Proteomes" id="UP000019678"/>
    </source>
</evidence>
<dbReference type="EMBL" id="ASRX01000057">
    <property type="protein sequence ID" value="EYF02651.1"/>
    <property type="molecule type" value="Genomic_DNA"/>
</dbReference>
<feature type="compositionally biased region" description="Low complexity" evidence="1">
    <location>
        <begin position="504"/>
        <end position="515"/>
    </location>
</feature>
<evidence type="ECO:0000256" key="1">
    <source>
        <dbReference type="SAM" id="MobiDB-lite"/>
    </source>
</evidence>
<evidence type="ECO:0000259" key="2">
    <source>
        <dbReference type="Pfam" id="PF09937"/>
    </source>
</evidence>
<dbReference type="eggNOG" id="COG5351">
    <property type="taxonomic scope" value="Bacteria"/>
</dbReference>
<dbReference type="OrthoDB" id="5290767at2"/>
<dbReference type="Pfam" id="PF09937">
    <property type="entry name" value="DUF2169"/>
    <property type="match status" value="1"/>
</dbReference>
<accession>A0A017T284</accession>
<keyword evidence="4" id="KW-1185">Reference proteome</keyword>
<evidence type="ECO:0000313" key="3">
    <source>
        <dbReference type="EMBL" id="EYF02651.1"/>
    </source>
</evidence>
<proteinExistence type="predicted"/>
<comment type="caution">
    <text evidence="3">The sequence shown here is derived from an EMBL/GenBank/DDBJ whole genome shotgun (WGS) entry which is preliminary data.</text>
</comment>
<feature type="region of interest" description="Disordered" evidence="1">
    <location>
        <begin position="492"/>
        <end position="524"/>
    </location>
</feature>
<dbReference type="InterPro" id="IPR018683">
    <property type="entry name" value="DUF2169"/>
</dbReference>
<gene>
    <name evidence="3" type="ORF">CAP_6681</name>
</gene>
<reference evidence="3 4" key="1">
    <citation type="submission" date="2013-05" db="EMBL/GenBank/DDBJ databases">
        <title>Genome assembly of Chondromyces apiculatus DSM 436.</title>
        <authorList>
            <person name="Sharma G."/>
            <person name="Khatri I."/>
            <person name="Kaur C."/>
            <person name="Mayilraj S."/>
            <person name="Subramanian S."/>
        </authorList>
    </citation>
    <scope>NUCLEOTIDE SEQUENCE [LARGE SCALE GENOMIC DNA]</scope>
    <source>
        <strain evidence="3 4">DSM 436</strain>
    </source>
</reference>